<keyword evidence="4" id="KW-1005">Bacterial flagellum biogenesis</keyword>
<feature type="compositionally biased region" description="Low complexity" evidence="9">
    <location>
        <begin position="26"/>
        <end position="39"/>
    </location>
</feature>
<evidence type="ECO:0000259" key="10">
    <source>
        <dbReference type="Pfam" id="PF04316"/>
    </source>
</evidence>
<organism evidence="11 12">
    <name type="scientific">Hydrogenovibrio marinus</name>
    <dbReference type="NCBI Taxonomy" id="28885"/>
    <lineage>
        <taxon>Bacteria</taxon>
        <taxon>Pseudomonadati</taxon>
        <taxon>Pseudomonadota</taxon>
        <taxon>Gammaproteobacteria</taxon>
        <taxon>Thiotrichales</taxon>
        <taxon>Piscirickettsiaceae</taxon>
        <taxon>Hydrogenovibrio</taxon>
    </lineage>
</organism>
<evidence type="ECO:0000256" key="7">
    <source>
        <dbReference type="ARBA" id="ARBA00024739"/>
    </source>
</evidence>
<dbReference type="SUPFAM" id="SSF101498">
    <property type="entry name" value="Anti-sigma factor FlgM"/>
    <property type="match status" value="1"/>
</dbReference>
<keyword evidence="3" id="KW-0678">Repressor</keyword>
<keyword evidence="5" id="KW-0805">Transcription regulation</keyword>
<protein>
    <recommendedName>
        <fullName evidence="2">Negative regulator of flagellin synthesis</fullName>
    </recommendedName>
    <alternativeName>
        <fullName evidence="8">Anti-sigma-28 factor</fullName>
    </alternativeName>
</protein>
<name>A0A066ZYL1_HYDMR</name>
<dbReference type="EMBL" id="JMIU01000001">
    <property type="protein sequence ID" value="KDN95446.1"/>
    <property type="molecule type" value="Genomic_DNA"/>
</dbReference>
<evidence type="ECO:0000256" key="4">
    <source>
        <dbReference type="ARBA" id="ARBA00022795"/>
    </source>
</evidence>
<reference evidence="11 12" key="1">
    <citation type="submission" date="2014-04" db="EMBL/GenBank/DDBJ databases">
        <title>Draft genome sequence of Hydrogenovibrio marinus MH-110, a model organism for aerobic H2 metabolism.</title>
        <authorList>
            <person name="Cha H.J."/>
            <person name="Jo B.H."/>
            <person name="Hwang B.H."/>
        </authorList>
    </citation>
    <scope>NUCLEOTIDE SEQUENCE [LARGE SCALE GENOMIC DNA]</scope>
    <source>
        <strain evidence="11 12">MH-110</strain>
    </source>
</reference>
<dbReference type="Proteomes" id="UP000027341">
    <property type="component" value="Unassembled WGS sequence"/>
</dbReference>
<feature type="region of interest" description="Disordered" evidence="9">
    <location>
        <begin position="1"/>
        <end position="43"/>
    </location>
</feature>
<evidence type="ECO:0000313" key="12">
    <source>
        <dbReference type="Proteomes" id="UP000027341"/>
    </source>
</evidence>
<comment type="similarity">
    <text evidence="1">Belongs to the FlgM family.</text>
</comment>
<keyword evidence="6" id="KW-0804">Transcription</keyword>
<dbReference type="STRING" id="28885.EI16_03860"/>
<dbReference type="NCBIfam" id="TIGR03824">
    <property type="entry name" value="FlgM_jcvi"/>
    <property type="match status" value="1"/>
</dbReference>
<proteinExistence type="inferred from homology"/>
<evidence type="ECO:0000256" key="6">
    <source>
        <dbReference type="ARBA" id="ARBA00023163"/>
    </source>
</evidence>
<dbReference type="GO" id="GO:0044781">
    <property type="term" value="P:bacterial-type flagellum organization"/>
    <property type="evidence" value="ECO:0007669"/>
    <property type="project" value="UniProtKB-KW"/>
</dbReference>
<dbReference type="InterPro" id="IPR035890">
    <property type="entry name" value="Anti-sigma-28_factor_FlgM_sf"/>
</dbReference>
<evidence type="ECO:0000256" key="5">
    <source>
        <dbReference type="ARBA" id="ARBA00023015"/>
    </source>
</evidence>
<evidence type="ECO:0000256" key="1">
    <source>
        <dbReference type="ARBA" id="ARBA00005322"/>
    </source>
</evidence>
<dbReference type="InterPro" id="IPR031316">
    <property type="entry name" value="FlgM_C"/>
</dbReference>
<evidence type="ECO:0000256" key="2">
    <source>
        <dbReference type="ARBA" id="ARBA00017823"/>
    </source>
</evidence>
<dbReference type="InterPro" id="IPR007412">
    <property type="entry name" value="FlgM"/>
</dbReference>
<comment type="caution">
    <text evidence="11">The sequence shown here is derived from an EMBL/GenBank/DDBJ whole genome shotgun (WGS) entry which is preliminary data.</text>
</comment>
<evidence type="ECO:0000256" key="8">
    <source>
        <dbReference type="ARBA" id="ARBA00030117"/>
    </source>
</evidence>
<dbReference type="AlphaFoldDB" id="A0A066ZYL1"/>
<feature type="compositionally biased region" description="Polar residues" evidence="9">
    <location>
        <begin position="16"/>
        <end position="25"/>
    </location>
</feature>
<dbReference type="RefSeq" id="WP_029909611.1">
    <property type="nucleotide sequence ID" value="NZ_AP020335.1"/>
</dbReference>
<accession>A0A066ZYL1</accession>
<sequence>MDIKRLATGGLESRLTDPSSGNTTGKASANNAKSASTSADTVTLSSMKDIKTLEQKAKSSSVDNSARIEELKQKIQDGTYRVNPDQVATKLIATELLTSGNNG</sequence>
<gene>
    <name evidence="11" type="ORF">EI16_03860</name>
</gene>
<keyword evidence="12" id="KW-1185">Reference proteome</keyword>
<dbReference type="Pfam" id="PF04316">
    <property type="entry name" value="FlgM"/>
    <property type="match status" value="1"/>
</dbReference>
<comment type="function">
    <text evidence="7">Responsible for the coupling of flagellin expression to flagellar assembly by preventing expression of the flagellin genes when a component of the middle class of proteins is defective. It negatively regulates flagellar genes by inhibiting the activity of FliA by directly binding to FliA.</text>
</comment>
<evidence type="ECO:0000256" key="9">
    <source>
        <dbReference type="SAM" id="MobiDB-lite"/>
    </source>
</evidence>
<evidence type="ECO:0000256" key="3">
    <source>
        <dbReference type="ARBA" id="ARBA00022491"/>
    </source>
</evidence>
<dbReference type="GO" id="GO:0045892">
    <property type="term" value="P:negative regulation of DNA-templated transcription"/>
    <property type="evidence" value="ECO:0007669"/>
    <property type="project" value="InterPro"/>
</dbReference>
<evidence type="ECO:0000313" key="11">
    <source>
        <dbReference type="EMBL" id="KDN95446.1"/>
    </source>
</evidence>
<feature type="domain" description="Anti-sigma-28 factor FlgM C-terminal" evidence="10">
    <location>
        <begin position="40"/>
        <end position="92"/>
    </location>
</feature>